<proteinExistence type="predicted"/>
<accession>K0KKL9</accession>
<dbReference type="EMBL" id="CAIF01000033">
    <property type="protein sequence ID" value="CCH42014.1"/>
    <property type="molecule type" value="Genomic_DNA"/>
</dbReference>
<reference evidence="2 3" key="1">
    <citation type="journal article" date="2012" name="Eukaryot. Cell">
        <title>Draft genome sequence of Wickerhamomyces ciferrii NRRL Y-1031 F-60-10.</title>
        <authorList>
            <person name="Schneider J."/>
            <person name="Andrea H."/>
            <person name="Blom J."/>
            <person name="Jaenicke S."/>
            <person name="Ruckert C."/>
            <person name="Schorsch C."/>
            <person name="Szczepanowski R."/>
            <person name="Farwick M."/>
            <person name="Goesmann A."/>
            <person name="Puhler A."/>
            <person name="Schaffer S."/>
            <person name="Tauch A."/>
            <person name="Kohler T."/>
            <person name="Brinkrolf K."/>
        </authorList>
    </citation>
    <scope>NUCLEOTIDE SEQUENCE [LARGE SCALE GENOMIC DNA]</scope>
    <source>
        <strain evidence="3">ATCC 14091 / BCRC 22168 / CBS 111 / JCM 3599 / NBRC 0793 / NRRL Y-1031 F-60-10</strain>
    </source>
</reference>
<dbReference type="InParanoid" id="K0KKL9"/>
<evidence type="ECO:0000313" key="2">
    <source>
        <dbReference type="EMBL" id="CCH42014.1"/>
    </source>
</evidence>
<evidence type="ECO:0000313" key="3">
    <source>
        <dbReference type="Proteomes" id="UP000009328"/>
    </source>
</evidence>
<dbReference type="HOGENOM" id="CLU_2028515_0_0_1"/>
<dbReference type="AlphaFoldDB" id="K0KKL9"/>
<gene>
    <name evidence="2" type="ORF">BN7_1553</name>
</gene>
<keyword evidence="1" id="KW-0732">Signal</keyword>
<name>K0KKL9_WICCF</name>
<feature type="chain" id="PRO_5003836254" evidence="1">
    <location>
        <begin position="18"/>
        <end position="122"/>
    </location>
</feature>
<organism evidence="2 3">
    <name type="scientific">Wickerhamomyces ciferrii (strain ATCC 14091 / BCRC 22168 / CBS 111 / JCM 3599 / NBRC 0793 / NRRL Y-1031 F-60-10)</name>
    <name type="common">Yeast</name>
    <name type="synonym">Pichia ciferrii</name>
    <dbReference type="NCBI Taxonomy" id="1206466"/>
    <lineage>
        <taxon>Eukaryota</taxon>
        <taxon>Fungi</taxon>
        <taxon>Dikarya</taxon>
        <taxon>Ascomycota</taxon>
        <taxon>Saccharomycotina</taxon>
        <taxon>Saccharomycetes</taxon>
        <taxon>Phaffomycetales</taxon>
        <taxon>Wickerhamomycetaceae</taxon>
        <taxon>Wickerhamomyces</taxon>
    </lineage>
</organism>
<comment type="caution">
    <text evidence="2">The sequence shown here is derived from an EMBL/GenBank/DDBJ whole genome shotgun (WGS) entry which is preliminary data.</text>
</comment>
<evidence type="ECO:0000256" key="1">
    <source>
        <dbReference type="SAM" id="SignalP"/>
    </source>
</evidence>
<sequence>MKFLLSLLSLCLAGCSALEIIYEGFFYTGPEELNSVRIINETVFGPNDEEYYLDGVGRFIIQNNTDGSVHYDLTELAQSENLDMELALGTYLIRAAAGGAGGLITAKVWPPRQTEDEIEESK</sequence>
<dbReference type="Proteomes" id="UP000009328">
    <property type="component" value="Unassembled WGS sequence"/>
</dbReference>
<feature type="signal peptide" evidence="1">
    <location>
        <begin position="1"/>
        <end position="17"/>
    </location>
</feature>
<protein>
    <submittedName>
        <fullName evidence="2">Secreted protein</fullName>
    </submittedName>
</protein>
<keyword evidence="3" id="KW-1185">Reference proteome</keyword>